<evidence type="ECO:0000256" key="13">
    <source>
        <dbReference type="ARBA" id="ARBA00032789"/>
    </source>
</evidence>
<dbReference type="InterPro" id="IPR042263">
    <property type="entry name" value="DPH1/DPH2_1"/>
</dbReference>
<dbReference type="UniPathway" id="UPA00559"/>
<comment type="similarity">
    <text evidence="3">Belongs to the DPH1/DPH2 family. DPH1 subfamily.</text>
</comment>
<keyword evidence="8" id="KW-0479">Metal-binding</keyword>
<dbReference type="FunFam" id="3.40.50.11840:FF:000001">
    <property type="entry name" value="2-(3-amino-3-carboxypropyl)histidine synthase subunit 1"/>
    <property type="match status" value="1"/>
</dbReference>
<dbReference type="Pfam" id="PF01866">
    <property type="entry name" value="Diphthamide_syn"/>
    <property type="match status" value="3"/>
</dbReference>
<dbReference type="InterPro" id="IPR042264">
    <property type="entry name" value="DPH1/DPH2_2"/>
</dbReference>
<keyword evidence="6" id="KW-0808">Transferase</keyword>
<sequence>MASSSTPAYDVDALDAAVSTLLPAAYSFELPKTIAQILHFRPRVVALQLPEGLAVFACTLGDIITRFTGAQIVILGDVTYGACCVDDFTARALGAEMLVHYGHSCLVPVDQTSIRTLYVFVEIRINALHLAKTIRANFSSSASAFRRRVVGGVQREETGRVEIGFEEGEEGEGGKRTKIALVGTVQFIAALQGLKEELEREWRDAEEEEGKEVLLLEAAPASNDTSSSAAPTASASARSFDRGIYAPFIPQIRPLSPGEILGCTSPTLPSDTDAVLYVGDGRFHLESVMIANPRIAAFRYDPYDAVFVREWYDHARMREGRERAVRRARVGAEKGLRGDKTHDGHDEATQTNGASAAGTSSVAPASSFLSPSASGWGLILGTLGRQGSLSVLSSLLSALSAHAPRIPAVPILLSELSPAKLALFGQHLDAFVQTSCPRLSLDWGEAFEKPLLSPYEANVALGVTRGWGKGRGVGMEDLRSSPASSLADSPSAASLDADDPNEAIDYPMDFYADDSRGPWTPRHGLGRKKQREGKTSNRDLLRRAGAARAAAAKMAGTAV</sequence>
<evidence type="ECO:0000256" key="15">
    <source>
        <dbReference type="ARBA" id="ARBA00060338"/>
    </source>
</evidence>
<dbReference type="AlphaFoldDB" id="A0A316Z5B7"/>
<evidence type="ECO:0000256" key="2">
    <source>
        <dbReference type="ARBA" id="ARBA00005156"/>
    </source>
</evidence>
<evidence type="ECO:0000256" key="12">
    <source>
        <dbReference type="ARBA" id="ARBA00032574"/>
    </source>
</evidence>
<feature type="compositionally biased region" description="Low complexity" evidence="16">
    <location>
        <begin position="480"/>
        <end position="495"/>
    </location>
</feature>
<dbReference type="InterPro" id="IPR035435">
    <property type="entry name" value="DPH1/DPH2_euk_archaea"/>
</dbReference>
<dbReference type="STRING" id="58919.A0A316Z5B7"/>
<reference evidence="17 18" key="1">
    <citation type="journal article" date="2018" name="Mol. Biol. Evol.">
        <title>Broad Genomic Sampling Reveals a Smut Pathogenic Ancestry of the Fungal Clade Ustilaginomycotina.</title>
        <authorList>
            <person name="Kijpornyongpan T."/>
            <person name="Mondo S.J."/>
            <person name="Barry K."/>
            <person name="Sandor L."/>
            <person name="Lee J."/>
            <person name="Lipzen A."/>
            <person name="Pangilinan J."/>
            <person name="LaButti K."/>
            <person name="Hainaut M."/>
            <person name="Henrissat B."/>
            <person name="Grigoriev I.V."/>
            <person name="Spatafora J.W."/>
            <person name="Aime M.C."/>
        </authorList>
    </citation>
    <scope>NUCLEOTIDE SEQUENCE [LARGE SCALE GENOMIC DNA]</scope>
    <source>
        <strain evidence="17 18">MCA 4186</strain>
    </source>
</reference>
<dbReference type="PIRSF" id="PIRSF004967">
    <property type="entry name" value="DPH1"/>
    <property type="match status" value="1"/>
</dbReference>
<evidence type="ECO:0000256" key="11">
    <source>
        <dbReference type="ARBA" id="ARBA00031690"/>
    </source>
</evidence>
<proteinExistence type="inferred from homology"/>
<evidence type="ECO:0000256" key="7">
    <source>
        <dbReference type="ARBA" id="ARBA00022691"/>
    </source>
</evidence>
<evidence type="ECO:0000256" key="9">
    <source>
        <dbReference type="ARBA" id="ARBA00023004"/>
    </source>
</evidence>
<dbReference type="Gene3D" id="3.40.50.11850">
    <property type="entry name" value="Diphthamide synthesis DPH1/DPH2 domain 2"/>
    <property type="match status" value="1"/>
</dbReference>
<evidence type="ECO:0000256" key="5">
    <source>
        <dbReference type="ARBA" id="ARBA00021915"/>
    </source>
</evidence>
<comment type="catalytic activity">
    <reaction evidence="14">
        <text>L-histidyl-[translation elongation factor 2] + S-adenosyl-L-methionine = 2-[(3S)-amino-3-carboxypropyl]-L-histidyl-[translation elongation factor 2] + S-methyl-5'-thioadenosine + H(+)</text>
        <dbReference type="Rhea" id="RHEA:36783"/>
        <dbReference type="Rhea" id="RHEA-COMP:9748"/>
        <dbReference type="Rhea" id="RHEA-COMP:9749"/>
        <dbReference type="ChEBI" id="CHEBI:15378"/>
        <dbReference type="ChEBI" id="CHEBI:17509"/>
        <dbReference type="ChEBI" id="CHEBI:29979"/>
        <dbReference type="ChEBI" id="CHEBI:59789"/>
        <dbReference type="ChEBI" id="CHEBI:73995"/>
        <dbReference type="EC" id="2.5.1.108"/>
    </reaction>
</comment>
<dbReference type="Proteomes" id="UP000245946">
    <property type="component" value="Unassembled WGS sequence"/>
</dbReference>
<evidence type="ECO:0000313" key="18">
    <source>
        <dbReference type="Proteomes" id="UP000245946"/>
    </source>
</evidence>
<keyword evidence="7" id="KW-0949">S-adenosyl-L-methionine</keyword>
<dbReference type="InterPro" id="IPR042265">
    <property type="entry name" value="DPH1/DPH2_3"/>
</dbReference>
<dbReference type="GeneID" id="37268190"/>
<dbReference type="GO" id="GO:0090560">
    <property type="term" value="F:2-(3-amino-3-carboxypropyl)histidine synthase activity"/>
    <property type="evidence" value="ECO:0007669"/>
    <property type="project" value="UniProtKB-EC"/>
</dbReference>
<evidence type="ECO:0000256" key="8">
    <source>
        <dbReference type="ARBA" id="ARBA00022723"/>
    </source>
</evidence>
<gene>
    <name evidence="17" type="ORF">FA09DRAFT_310763</name>
</gene>
<evidence type="ECO:0000256" key="6">
    <source>
        <dbReference type="ARBA" id="ARBA00022679"/>
    </source>
</evidence>
<evidence type="ECO:0000256" key="3">
    <source>
        <dbReference type="ARBA" id="ARBA00010173"/>
    </source>
</evidence>
<dbReference type="Gene3D" id="3.40.50.11860">
    <property type="entry name" value="Diphthamide synthesis DPH1/DPH2 domain 3"/>
    <property type="match status" value="1"/>
</dbReference>
<dbReference type="PANTHER" id="PTHR10762:SF1">
    <property type="entry name" value="2-(3-AMINO-3-CARBOXYPROPYL)HISTIDINE SYNTHASE SUBUNIT 1"/>
    <property type="match status" value="1"/>
</dbReference>
<feature type="compositionally biased region" description="Basic and acidic residues" evidence="16">
    <location>
        <begin position="532"/>
        <end position="542"/>
    </location>
</feature>
<feature type="compositionally biased region" description="Basic and acidic residues" evidence="16">
    <location>
        <begin position="328"/>
        <end position="348"/>
    </location>
</feature>
<feature type="compositionally biased region" description="Polar residues" evidence="16">
    <location>
        <begin position="349"/>
        <end position="359"/>
    </location>
</feature>
<keyword evidence="9" id="KW-0408">Iron</keyword>
<dbReference type="InterPro" id="IPR016435">
    <property type="entry name" value="DPH1/DPH2"/>
</dbReference>
<dbReference type="PANTHER" id="PTHR10762">
    <property type="entry name" value="DIPHTHAMIDE BIOSYNTHESIS PROTEIN"/>
    <property type="match status" value="1"/>
</dbReference>
<evidence type="ECO:0000313" key="17">
    <source>
        <dbReference type="EMBL" id="PWN96506.1"/>
    </source>
</evidence>
<dbReference type="EMBL" id="KZ819299">
    <property type="protein sequence ID" value="PWN96506.1"/>
    <property type="molecule type" value="Genomic_DNA"/>
</dbReference>
<evidence type="ECO:0000256" key="16">
    <source>
        <dbReference type="SAM" id="MobiDB-lite"/>
    </source>
</evidence>
<protein>
    <recommendedName>
        <fullName evidence="5">2-(3-amino-3-carboxypropyl)histidine synthase subunit 1</fullName>
        <ecNumber evidence="4">2.5.1.108</ecNumber>
    </recommendedName>
    <alternativeName>
        <fullName evidence="12">Diphthamide biosynthesis protein 1</fullName>
    </alternativeName>
    <alternativeName>
        <fullName evidence="13">Diphtheria toxin resistance protein 1</fullName>
    </alternativeName>
    <alternativeName>
        <fullName evidence="11">S-adenosyl-L-methionine:L-histidine 3-amino-3-carboxypropyltransferase 1</fullName>
    </alternativeName>
</protein>
<feature type="region of interest" description="Disordered" evidence="16">
    <location>
        <begin position="478"/>
        <end position="500"/>
    </location>
</feature>
<dbReference type="GO" id="GO:0051536">
    <property type="term" value="F:iron-sulfur cluster binding"/>
    <property type="evidence" value="ECO:0007669"/>
    <property type="project" value="UniProtKB-KW"/>
</dbReference>
<dbReference type="OrthoDB" id="1649088at2759"/>
<accession>A0A316Z5B7</accession>
<dbReference type="SFLD" id="SFLDS00032">
    <property type="entry name" value="Radical_SAM_3-amino-3-carboxyp"/>
    <property type="match status" value="1"/>
</dbReference>
<comment type="pathway">
    <text evidence="2">Protein modification; peptidyl-diphthamide biosynthesis.</text>
</comment>
<evidence type="ECO:0000256" key="10">
    <source>
        <dbReference type="ARBA" id="ARBA00023014"/>
    </source>
</evidence>
<dbReference type="EC" id="2.5.1.108" evidence="4"/>
<evidence type="ECO:0000256" key="4">
    <source>
        <dbReference type="ARBA" id="ARBA00012221"/>
    </source>
</evidence>
<keyword evidence="10" id="KW-0411">Iron-sulfur</keyword>
<comment type="function">
    <text evidence="15">Catalyzes the first step of diphthamide biosynthesis, a post-translational modification of histidine which occurs in elongation factor 2. DPH1 and DPH2 transfer a 3-amino-3-carboxypropyl (ACP) group from S-adenosyl-L-methionine (SAM) to a histidine residue, the reaction is assisted by a reduction system comprising DPH3 and a NADH-dependent reductase, predominantly CBR1.</text>
</comment>
<name>A0A316Z5B7_9BASI</name>
<dbReference type="Gene3D" id="3.40.50.11840">
    <property type="entry name" value="Diphthamide synthesis DPH1/DPH2 domain 1"/>
    <property type="match status" value="1"/>
</dbReference>
<dbReference type="GO" id="GO:0046872">
    <property type="term" value="F:metal ion binding"/>
    <property type="evidence" value="ECO:0007669"/>
    <property type="project" value="UniProtKB-KW"/>
</dbReference>
<evidence type="ECO:0000256" key="14">
    <source>
        <dbReference type="ARBA" id="ARBA00048403"/>
    </source>
</evidence>
<keyword evidence="18" id="KW-1185">Reference proteome</keyword>
<feature type="region of interest" description="Disordered" evidence="16">
    <location>
        <begin position="328"/>
        <end position="359"/>
    </location>
</feature>
<dbReference type="NCBIfam" id="TIGR00322">
    <property type="entry name" value="diphth2_R"/>
    <property type="match status" value="3"/>
</dbReference>
<comment type="cofactor">
    <cofactor evidence="1">
        <name>[4Fe-4S] cluster</name>
        <dbReference type="ChEBI" id="CHEBI:49883"/>
    </cofactor>
</comment>
<evidence type="ECO:0000256" key="1">
    <source>
        <dbReference type="ARBA" id="ARBA00001966"/>
    </source>
</evidence>
<organism evidence="17 18">
    <name type="scientific">Tilletiopsis washingtonensis</name>
    <dbReference type="NCBI Taxonomy" id="58919"/>
    <lineage>
        <taxon>Eukaryota</taxon>
        <taxon>Fungi</taxon>
        <taxon>Dikarya</taxon>
        <taxon>Basidiomycota</taxon>
        <taxon>Ustilaginomycotina</taxon>
        <taxon>Exobasidiomycetes</taxon>
        <taxon>Entylomatales</taxon>
        <taxon>Entylomatales incertae sedis</taxon>
        <taxon>Tilletiopsis</taxon>
    </lineage>
</organism>
<dbReference type="GO" id="GO:0017183">
    <property type="term" value="P:protein histidyl modification to diphthamide"/>
    <property type="evidence" value="ECO:0007669"/>
    <property type="project" value="UniProtKB-UniPathway"/>
</dbReference>
<dbReference type="RefSeq" id="XP_025596785.1">
    <property type="nucleotide sequence ID" value="XM_025740644.1"/>
</dbReference>
<feature type="region of interest" description="Disordered" evidence="16">
    <location>
        <begin position="512"/>
        <end position="546"/>
    </location>
</feature>